<protein>
    <submittedName>
        <fullName evidence="2">Uncharacterized protein</fullName>
    </submittedName>
</protein>
<reference evidence="2 3" key="1">
    <citation type="submission" date="2021-02" db="EMBL/GenBank/DDBJ databases">
        <title>Genome assembly of Pseudopithomyces chartarum.</title>
        <authorList>
            <person name="Jauregui R."/>
            <person name="Singh J."/>
            <person name="Voisey C."/>
        </authorList>
    </citation>
    <scope>NUCLEOTIDE SEQUENCE [LARGE SCALE GENOMIC DNA]</scope>
    <source>
        <strain evidence="2 3">AGR01</strain>
    </source>
</reference>
<keyword evidence="3" id="KW-1185">Reference proteome</keyword>
<dbReference type="Proteomes" id="UP001280581">
    <property type="component" value="Unassembled WGS sequence"/>
</dbReference>
<feature type="compositionally biased region" description="Low complexity" evidence="1">
    <location>
        <begin position="155"/>
        <end position="166"/>
    </location>
</feature>
<accession>A0AAN6RDQ5</accession>
<name>A0AAN6RDQ5_9PLEO</name>
<evidence type="ECO:0000313" key="2">
    <source>
        <dbReference type="EMBL" id="KAK3201831.1"/>
    </source>
</evidence>
<evidence type="ECO:0000256" key="1">
    <source>
        <dbReference type="SAM" id="MobiDB-lite"/>
    </source>
</evidence>
<organism evidence="2 3">
    <name type="scientific">Pseudopithomyces chartarum</name>
    <dbReference type="NCBI Taxonomy" id="1892770"/>
    <lineage>
        <taxon>Eukaryota</taxon>
        <taxon>Fungi</taxon>
        <taxon>Dikarya</taxon>
        <taxon>Ascomycota</taxon>
        <taxon>Pezizomycotina</taxon>
        <taxon>Dothideomycetes</taxon>
        <taxon>Pleosporomycetidae</taxon>
        <taxon>Pleosporales</taxon>
        <taxon>Massarineae</taxon>
        <taxon>Didymosphaeriaceae</taxon>
        <taxon>Pseudopithomyces</taxon>
    </lineage>
</organism>
<evidence type="ECO:0000313" key="3">
    <source>
        <dbReference type="Proteomes" id="UP001280581"/>
    </source>
</evidence>
<dbReference type="AlphaFoldDB" id="A0AAN6RDQ5"/>
<sequence length="166" mass="18933">MHHDLIIPTLHPHNISIKPSPRIRYTILPPSLNPRPPPLLQIPHPHIPQHLPRPLMSHPRGIPLPEQRHQLLPPPNPHPHHSTHASRLRPRLPIPSEVLRLPLIPCNIIHINLPSDLSLAIKSPHPIYLPSQIRNRRPSPSRPRRIRTPRPLPPLNIELPEIGQAA</sequence>
<gene>
    <name evidence="2" type="ORF">GRF29_164g835168</name>
</gene>
<proteinExistence type="predicted"/>
<feature type="region of interest" description="Disordered" evidence="1">
    <location>
        <begin position="61"/>
        <end position="87"/>
    </location>
</feature>
<dbReference type="EMBL" id="WVTA01000015">
    <property type="protein sequence ID" value="KAK3201831.1"/>
    <property type="molecule type" value="Genomic_DNA"/>
</dbReference>
<feature type="compositionally biased region" description="Basic residues" evidence="1">
    <location>
        <begin position="78"/>
        <end position="87"/>
    </location>
</feature>
<feature type="region of interest" description="Disordered" evidence="1">
    <location>
        <begin position="130"/>
        <end position="166"/>
    </location>
</feature>
<comment type="caution">
    <text evidence="2">The sequence shown here is derived from an EMBL/GenBank/DDBJ whole genome shotgun (WGS) entry which is preliminary data.</text>
</comment>
<feature type="compositionally biased region" description="Basic residues" evidence="1">
    <location>
        <begin position="134"/>
        <end position="148"/>
    </location>
</feature>